<evidence type="ECO:0000313" key="2">
    <source>
        <dbReference type="Proteomes" id="UP000008458"/>
    </source>
</evidence>
<dbReference type="SUPFAM" id="SSF46785">
    <property type="entry name" value="Winged helix' DNA-binding domain"/>
    <property type="match status" value="1"/>
</dbReference>
<proteinExistence type="predicted"/>
<organism evidence="1 2">
    <name type="scientific">Acidianus hospitalis (strain W1)</name>
    <dbReference type="NCBI Taxonomy" id="933801"/>
    <lineage>
        <taxon>Archaea</taxon>
        <taxon>Thermoproteota</taxon>
        <taxon>Thermoprotei</taxon>
        <taxon>Sulfolobales</taxon>
        <taxon>Sulfolobaceae</taxon>
        <taxon>Acidianus</taxon>
    </lineage>
</organism>
<name>F4B4W4_ACIHW</name>
<dbReference type="STRING" id="933801.Ahos_0237"/>
<dbReference type="eggNOG" id="arCOG00744">
    <property type="taxonomic scope" value="Archaea"/>
</dbReference>
<evidence type="ECO:0000313" key="1">
    <source>
        <dbReference type="EMBL" id="AEE93129.1"/>
    </source>
</evidence>
<reference key="2">
    <citation type="journal article" date="2011" name="Extremophiles">
        <title>Genomic analyses of Acidianus hospitalis W1 a host for studying crenarchaeal virus and plasmid life cycles.</title>
        <authorList>
            <person name="You X.Y."/>
            <person name="Liu C."/>
            <person name="Wang S.Y."/>
            <person name="Jiang C.Y."/>
            <person name="Shah S.A."/>
            <person name="Prangishvili D."/>
            <person name="Liu S.J."/>
            <person name="Garrett R.A."/>
        </authorList>
    </citation>
    <scope>NUCLEOTIDE SEQUENCE</scope>
    <source>
        <strain>W1</strain>
    </source>
</reference>
<dbReference type="EMBL" id="CP002535">
    <property type="protein sequence ID" value="AEE93129.1"/>
    <property type="molecule type" value="Genomic_DNA"/>
</dbReference>
<gene>
    <name evidence="1" type="ordered locus">Ahos_0237</name>
</gene>
<protein>
    <submittedName>
        <fullName evidence="1">Uncharacterized protein</fullName>
    </submittedName>
</protein>
<accession>F4B4W4</accession>
<keyword evidence="2" id="KW-1185">Reference proteome</keyword>
<dbReference type="KEGG" id="aho:Ahos_0237"/>
<dbReference type="HOGENOM" id="CLU_1324081_0_0_2"/>
<reference evidence="1 2" key="1">
    <citation type="journal article" date="2011" name="Extremophiles">
        <title>Genomic analysis of Acidianus hospitalis W1 a host for studying crenarchaeal virus and plasmid life cycles.</title>
        <authorList>
            <person name="You X.Y."/>
            <person name="Liu C."/>
            <person name="Wang S.Y."/>
            <person name="Jiang C.Y."/>
            <person name="Shah S.A."/>
            <person name="Prangishvili D."/>
            <person name="She Q."/>
            <person name="Liu S.J."/>
            <person name="Garrett R.A."/>
        </authorList>
    </citation>
    <scope>NUCLEOTIDE SEQUENCE [LARGE SCALE GENOMIC DNA]</scope>
    <source>
        <strain evidence="1 2">W1</strain>
    </source>
</reference>
<dbReference type="InterPro" id="IPR036390">
    <property type="entry name" value="WH_DNA-bd_sf"/>
</dbReference>
<dbReference type="Proteomes" id="UP000008458">
    <property type="component" value="Chromosome"/>
</dbReference>
<sequence length="233" mass="26971">MSSFNTKFFNFENKNNTVIELSKYACSEIFNEKEVEILCKIIKEPKSLYKLYIDTNIPIATLWRIVNRLRENGYLVHEKRGVYKVTYKGALLIYLVGCNKFKELSLKYISELYNLCINKVKNILNYIIEVSNKYSICVLEFDDIIKIIPFVLFDALNGLYIPSDTIEFVLKALNGHPSVISDEGCHIIPEITNEGEKILLGKCKNNGFVSNHKCPHVRKILDKKFSKEFLILL</sequence>
<dbReference type="AlphaFoldDB" id="F4B4W4"/>